<sequence length="80" mass="8542">MLVATPEPVLCLPCPEPELPDFLLGLPAPSPQPLPPSPVIPLRYFATGIPIPNPCPARHKHQVAYGLEATICKAKVNGKL</sequence>
<dbReference type="Proteomes" id="UP000298138">
    <property type="component" value="Unassembled WGS sequence"/>
</dbReference>
<dbReference type="EMBL" id="ML220139">
    <property type="protein sequence ID" value="TGZ78603.1"/>
    <property type="molecule type" value="Genomic_DNA"/>
</dbReference>
<proteinExistence type="predicted"/>
<protein>
    <submittedName>
        <fullName evidence="1">Uncharacterized protein</fullName>
    </submittedName>
</protein>
<organism evidence="1 2">
    <name type="scientific">Ascodesmis nigricans</name>
    <dbReference type="NCBI Taxonomy" id="341454"/>
    <lineage>
        <taxon>Eukaryota</taxon>
        <taxon>Fungi</taxon>
        <taxon>Dikarya</taxon>
        <taxon>Ascomycota</taxon>
        <taxon>Pezizomycotina</taxon>
        <taxon>Pezizomycetes</taxon>
        <taxon>Pezizales</taxon>
        <taxon>Ascodesmidaceae</taxon>
        <taxon>Ascodesmis</taxon>
    </lineage>
</organism>
<dbReference type="AlphaFoldDB" id="A0A4S2MNH5"/>
<reference evidence="1 2" key="1">
    <citation type="submission" date="2019-04" db="EMBL/GenBank/DDBJ databases">
        <title>Comparative genomics and transcriptomics to analyze fruiting body development in filamentous ascomycetes.</title>
        <authorList>
            <consortium name="DOE Joint Genome Institute"/>
            <person name="Lutkenhaus R."/>
            <person name="Traeger S."/>
            <person name="Breuer J."/>
            <person name="Kuo A."/>
            <person name="Lipzen A."/>
            <person name="Pangilinan J."/>
            <person name="Dilworth D."/>
            <person name="Sandor L."/>
            <person name="Poggeler S."/>
            <person name="Barry K."/>
            <person name="Grigoriev I.V."/>
            <person name="Nowrousian M."/>
        </authorList>
    </citation>
    <scope>NUCLEOTIDE SEQUENCE [LARGE SCALE GENOMIC DNA]</scope>
    <source>
        <strain evidence="1 2">CBS 389.68</strain>
    </source>
</reference>
<dbReference type="InParanoid" id="A0A4S2MNH5"/>
<accession>A0A4S2MNH5</accession>
<keyword evidence="2" id="KW-1185">Reference proteome</keyword>
<evidence type="ECO:0000313" key="2">
    <source>
        <dbReference type="Proteomes" id="UP000298138"/>
    </source>
</evidence>
<name>A0A4S2MNH5_9PEZI</name>
<evidence type="ECO:0000313" key="1">
    <source>
        <dbReference type="EMBL" id="TGZ78603.1"/>
    </source>
</evidence>
<gene>
    <name evidence="1" type="ORF">EX30DRAFT_342986</name>
</gene>